<dbReference type="RefSeq" id="WP_091350789.1">
    <property type="nucleotide sequence ID" value="NZ_FOIF01000026.1"/>
</dbReference>
<feature type="transmembrane region" description="Helical" evidence="1">
    <location>
        <begin position="343"/>
        <end position="361"/>
    </location>
</feature>
<accession>A0A1I0ASV7</accession>
<dbReference type="InterPro" id="IPR003474">
    <property type="entry name" value="Glcn_transporter"/>
</dbReference>
<dbReference type="PIRSF" id="PIRSF002746">
    <property type="entry name" value="Gluconate_transporter"/>
    <property type="match status" value="1"/>
</dbReference>
<evidence type="ECO:0000313" key="3">
    <source>
        <dbReference type="Proteomes" id="UP000243819"/>
    </source>
</evidence>
<dbReference type="Pfam" id="PF02447">
    <property type="entry name" value="GntP_permease"/>
    <property type="match status" value="1"/>
</dbReference>
<keyword evidence="1" id="KW-1133">Transmembrane helix</keyword>
<dbReference type="GO" id="GO:0015128">
    <property type="term" value="F:gluconate transmembrane transporter activity"/>
    <property type="evidence" value="ECO:0007669"/>
    <property type="project" value="InterPro"/>
</dbReference>
<evidence type="ECO:0000256" key="1">
    <source>
        <dbReference type="SAM" id="Phobius"/>
    </source>
</evidence>
<dbReference type="Proteomes" id="UP000243819">
    <property type="component" value="Unassembled WGS sequence"/>
</dbReference>
<feature type="transmembrane region" description="Helical" evidence="1">
    <location>
        <begin position="104"/>
        <end position="126"/>
    </location>
</feature>
<gene>
    <name evidence="2" type="ORF">SAMN03080614_102614</name>
</gene>
<dbReference type="EMBL" id="FOIF01000026">
    <property type="protein sequence ID" value="SES97262.1"/>
    <property type="molecule type" value="Genomic_DNA"/>
</dbReference>
<feature type="transmembrane region" description="Helical" evidence="1">
    <location>
        <begin position="6"/>
        <end position="23"/>
    </location>
</feature>
<dbReference type="GO" id="GO:0005886">
    <property type="term" value="C:plasma membrane"/>
    <property type="evidence" value="ECO:0007669"/>
    <property type="project" value="TreeGrafter"/>
</dbReference>
<feature type="transmembrane region" description="Helical" evidence="1">
    <location>
        <begin position="141"/>
        <end position="159"/>
    </location>
</feature>
<feature type="transmembrane region" description="Helical" evidence="1">
    <location>
        <begin position="60"/>
        <end position="80"/>
    </location>
</feature>
<keyword evidence="3" id="KW-1185">Reference proteome</keyword>
<dbReference type="AlphaFoldDB" id="A0A1I0ASV7"/>
<proteinExistence type="predicted"/>
<evidence type="ECO:0000313" key="2">
    <source>
        <dbReference type="EMBL" id="SES97262.1"/>
    </source>
</evidence>
<feature type="transmembrane region" description="Helical" evidence="1">
    <location>
        <begin position="239"/>
        <end position="260"/>
    </location>
</feature>
<sequence>MLEGPILLGVLLLGILFIVFTTSKFKLHPFLALIFAAYLIAFSVKMPLNQIGATINAGFGGTLTGIGIVIIAGTIIGTILEKSGAAITMAETILKYVGKKRPALAMNLIGFIVSIPVFCDSGYVILSSLNKSLAKRTKNSLVVMSVALATGLFATHTLVPPTPGPIAAAEQLGIVDNLLIVILFGLLCAIPATLAGYFYAVKFCNKYKIANEESEIDQSESLEVAATIEHSFEKLPSPLLAFSPIVLPIILLTLGSIANLPMAPFGEGTLKTILAFLGVPVNALIIGVLSSFALLPNFKEETLTGWIGEGVKGAAVIIMITGAGGALGQVLRATPITAYLGETLSNLNIGIFVPFIIAAALKTAQGSSTVALVTTAAIIAPIIEPLGLTTTIAKALTVMSIGAGAMTVSHANDSYFWVVAQFSGMDVKTAYKTQTVATLLQGLVTISVVWVLSLILI</sequence>
<keyword evidence="1" id="KW-0472">Membrane</keyword>
<name>A0A1I0ASV7_9FIRM</name>
<reference evidence="3" key="1">
    <citation type="submission" date="2016-10" db="EMBL/GenBank/DDBJ databases">
        <authorList>
            <person name="Varghese N."/>
            <person name="Submissions S."/>
        </authorList>
    </citation>
    <scope>NUCLEOTIDE SEQUENCE [LARGE SCALE GENOMIC DNA]</scope>
    <source>
        <strain evidence="3">DSM 13577</strain>
    </source>
</reference>
<protein>
    <submittedName>
        <fullName evidence="2">Predicted D-glycerate permease</fullName>
    </submittedName>
</protein>
<feature type="transmembrane region" description="Helical" evidence="1">
    <location>
        <begin position="272"/>
        <end position="294"/>
    </location>
</feature>
<feature type="transmembrane region" description="Helical" evidence="1">
    <location>
        <begin position="179"/>
        <end position="200"/>
    </location>
</feature>
<dbReference type="PANTHER" id="PTHR30354:SF11">
    <property type="entry name" value="PERMEASE"/>
    <property type="match status" value="1"/>
</dbReference>
<dbReference type="STRING" id="1120990.SAMN03080614_102614"/>
<feature type="transmembrane region" description="Helical" evidence="1">
    <location>
        <begin position="438"/>
        <end position="456"/>
    </location>
</feature>
<organism evidence="2 3">
    <name type="scientific">Anaerobranca gottschalkii DSM 13577</name>
    <dbReference type="NCBI Taxonomy" id="1120990"/>
    <lineage>
        <taxon>Bacteria</taxon>
        <taxon>Bacillati</taxon>
        <taxon>Bacillota</taxon>
        <taxon>Clostridia</taxon>
        <taxon>Eubacteriales</taxon>
        <taxon>Proteinivoracaceae</taxon>
        <taxon>Anaerobranca</taxon>
    </lineage>
</organism>
<dbReference type="OrthoDB" id="9787129at2"/>
<keyword evidence="1" id="KW-0812">Transmembrane</keyword>
<feature type="transmembrane region" description="Helical" evidence="1">
    <location>
        <begin position="367"/>
        <end position="383"/>
    </location>
</feature>
<feature type="transmembrane region" description="Helical" evidence="1">
    <location>
        <begin position="30"/>
        <end position="48"/>
    </location>
</feature>
<dbReference type="PANTHER" id="PTHR30354">
    <property type="entry name" value="GNT FAMILY GLUCONATE TRANSPORTER"/>
    <property type="match status" value="1"/>
</dbReference>